<dbReference type="AlphaFoldDB" id="A0A329LU42"/>
<keyword evidence="1" id="KW-0812">Transmembrane</keyword>
<dbReference type="InterPro" id="IPR008993">
    <property type="entry name" value="TIMP-like_OB-fold"/>
</dbReference>
<evidence type="ECO:0000313" key="2">
    <source>
        <dbReference type="EMBL" id="RAV10113.1"/>
    </source>
</evidence>
<dbReference type="OrthoDB" id="2592143at2"/>
<dbReference type="SUPFAM" id="SSF50242">
    <property type="entry name" value="TIMP-like"/>
    <property type="match status" value="1"/>
</dbReference>
<protein>
    <recommendedName>
        <fullName evidence="4">Cobalamin biosynthesis protein CbiN</fullName>
    </recommendedName>
</protein>
<evidence type="ECO:0008006" key="4">
    <source>
        <dbReference type="Google" id="ProtNLM"/>
    </source>
</evidence>
<dbReference type="Proteomes" id="UP000250369">
    <property type="component" value="Unassembled WGS sequence"/>
</dbReference>
<gene>
    <name evidence="2" type="ORF">DQG23_38345</name>
</gene>
<dbReference type="RefSeq" id="WP_113036329.1">
    <property type="nucleotide sequence ID" value="NZ_QMFB01000045.1"/>
</dbReference>
<dbReference type="Gene3D" id="2.40.50.120">
    <property type="match status" value="1"/>
</dbReference>
<keyword evidence="1" id="KW-1133">Transmembrane helix</keyword>
<name>A0A329LU42_9BACL</name>
<sequence length="169" mass="18786">MKRILSIVLSICMIVSVSVSVSVLSPKKAFACSCGEPSVEERFEHSSIVFTGTLVSKDRDGGNIFSLAKVWKGNFEDGYVYSGFFGMCGTEFEVGKTYLVYTENLKGKESTGLCSGNKLISEASKDIQALDRLTEPSWKNNYLLILLFLFVFAAAFSIIIWRAKSRFKK</sequence>
<comment type="caution">
    <text evidence="2">The sequence shown here is derived from an EMBL/GenBank/DDBJ whole genome shotgun (WGS) entry which is preliminary data.</text>
</comment>
<reference evidence="2 3" key="1">
    <citation type="journal article" date="2009" name="Int. J. Syst. Evol. Microbiol.">
        <title>Paenibacillus contaminans sp. nov., isolated from a contaminated laboratory plate.</title>
        <authorList>
            <person name="Chou J.H."/>
            <person name="Lee J.H."/>
            <person name="Lin M.C."/>
            <person name="Chang P.S."/>
            <person name="Arun A.B."/>
            <person name="Young C.C."/>
            <person name="Chen W.M."/>
        </authorList>
    </citation>
    <scope>NUCLEOTIDE SEQUENCE [LARGE SCALE GENOMIC DNA]</scope>
    <source>
        <strain evidence="2 3">CKOBP-6</strain>
    </source>
</reference>
<organism evidence="2 3">
    <name type="scientific">Paenibacillus contaminans</name>
    <dbReference type="NCBI Taxonomy" id="450362"/>
    <lineage>
        <taxon>Bacteria</taxon>
        <taxon>Bacillati</taxon>
        <taxon>Bacillota</taxon>
        <taxon>Bacilli</taxon>
        <taxon>Bacillales</taxon>
        <taxon>Paenibacillaceae</taxon>
        <taxon>Paenibacillus</taxon>
    </lineage>
</organism>
<accession>A0A329LU42</accession>
<evidence type="ECO:0000313" key="3">
    <source>
        <dbReference type="Proteomes" id="UP000250369"/>
    </source>
</evidence>
<keyword evidence="1" id="KW-0472">Membrane</keyword>
<keyword evidence="3" id="KW-1185">Reference proteome</keyword>
<proteinExistence type="predicted"/>
<dbReference type="EMBL" id="QMFB01000045">
    <property type="protein sequence ID" value="RAV10113.1"/>
    <property type="molecule type" value="Genomic_DNA"/>
</dbReference>
<evidence type="ECO:0000256" key="1">
    <source>
        <dbReference type="SAM" id="Phobius"/>
    </source>
</evidence>
<feature type="transmembrane region" description="Helical" evidence="1">
    <location>
        <begin position="142"/>
        <end position="161"/>
    </location>
</feature>